<protein>
    <submittedName>
        <fullName evidence="2">Uncharacterized protein</fullName>
    </submittedName>
</protein>
<accession>A0ABN9YIY0</accession>
<sequence>MAAAAERGAEVAVECSAEVTTVVCGDCGQEKHRDKCSAKHCSKLTGEPSAFACNDCGSLKKRVRVMRAADEDRFDGFQAMTADERKEFMKESSGLYGDALAAKLTEYTSRSRTEESVQTDKASGEFVLISKVGELERFKDDKDALALLLQRAPRKTCEWTDQHFVWAPNYFYSSESVNRDRKEEGRDISGDGKIKRPQVKKGARPPKASKEPASKPKLPAPVMRKYHKFMEMVGERCRSMAESLLVATSQEGKEYVPARILQRAETVQAELMSIVERMPEYIKNDDPTTKDELLGKIEAGSGIVADHFDLKTKIDSAQPGCPDPARIMPSADAEGKGEDLFGPEGLGGGEVKSEASVGQAAEGQDSRVNTCRGLSINGPIQGHSSKNK</sequence>
<feature type="compositionally biased region" description="Basic and acidic residues" evidence="1">
    <location>
        <begin position="181"/>
        <end position="194"/>
    </location>
</feature>
<evidence type="ECO:0000256" key="1">
    <source>
        <dbReference type="SAM" id="MobiDB-lite"/>
    </source>
</evidence>
<reference evidence="2" key="1">
    <citation type="submission" date="2023-10" db="EMBL/GenBank/DDBJ databases">
        <authorList>
            <person name="Chen Y."/>
            <person name="Shah S."/>
            <person name="Dougan E. K."/>
            <person name="Thang M."/>
            <person name="Chan C."/>
        </authorList>
    </citation>
    <scope>NUCLEOTIDE SEQUENCE [LARGE SCALE GENOMIC DNA]</scope>
</reference>
<comment type="caution">
    <text evidence="2">The sequence shown here is derived from an EMBL/GenBank/DDBJ whole genome shotgun (WGS) entry which is preliminary data.</text>
</comment>
<feature type="compositionally biased region" description="Basic residues" evidence="1">
    <location>
        <begin position="195"/>
        <end position="204"/>
    </location>
</feature>
<name>A0ABN9YIY0_9DINO</name>
<evidence type="ECO:0000313" key="3">
    <source>
        <dbReference type="Proteomes" id="UP001189429"/>
    </source>
</evidence>
<organism evidence="2 3">
    <name type="scientific">Prorocentrum cordatum</name>
    <dbReference type="NCBI Taxonomy" id="2364126"/>
    <lineage>
        <taxon>Eukaryota</taxon>
        <taxon>Sar</taxon>
        <taxon>Alveolata</taxon>
        <taxon>Dinophyceae</taxon>
        <taxon>Prorocentrales</taxon>
        <taxon>Prorocentraceae</taxon>
        <taxon>Prorocentrum</taxon>
    </lineage>
</organism>
<evidence type="ECO:0000313" key="2">
    <source>
        <dbReference type="EMBL" id="CAK0911141.1"/>
    </source>
</evidence>
<gene>
    <name evidence="2" type="ORF">PCOR1329_LOCUS85113</name>
</gene>
<proteinExistence type="predicted"/>
<feature type="region of interest" description="Disordered" evidence="1">
    <location>
        <begin position="318"/>
        <end position="388"/>
    </location>
</feature>
<dbReference type="Proteomes" id="UP001189429">
    <property type="component" value="Unassembled WGS sequence"/>
</dbReference>
<feature type="region of interest" description="Disordered" evidence="1">
    <location>
        <begin position="181"/>
        <end position="218"/>
    </location>
</feature>
<keyword evidence="3" id="KW-1185">Reference proteome</keyword>
<dbReference type="EMBL" id="CAUYUJ010022526">
    <property type="protein sequence ID" value="CAK0911141.1"/>
    <property type="molecule type" value="Genomic_DNA"/>
</dbReference>